<evidence type="ECO:0000256" key="2">
    <source>
        <dbReference type="ARBA" id="ARBA00004648"/>
    </source>
</evidence>
<protein>
    <submittedName>
        <fullName evidence="10">Prolyl 4-hydroxylase alpha subunit</fullName>
    </submittedName>
</protein>
<dbReference type="OrthoDB" id="420380at2759"/>
<evidence type="ECO:0000259" key="9">
    <source>
        <dbReference type="PROSITE" id="PS51471"/>
    </source>
</evidence>
<dbReference type="InterPro" id="IPR044862">
    <property type="entry name" value="Pro_4_hyd_alph_FE2OG_OXY"/>
</dbReference>
<proteinExistence type="predicted"/>
<evidence type="ECO:0000256" key="1">
    <source>
        <dbReference type="ARBA" id="ARBA00001961"/>
    </source>
</evidence>
<dbReference type="InterPro" id="IPR045054">
    <property type="entry name" value="P4HA-like"/>
</dbReference>
<dbReference type="SMART" id="SM00702">
    <property type="entry name" value="P4Hc"/>
    <property type="match status" value="1"/>
</dbReference>
<dbReference type="Gene3D" id="2.60.120.620">
    <property type="entry name" value="q2cbj1_9rhob like domain"/>
    <property type="match status" value="1"/>
</dbReference>
<comment type="caution">
    <text evidence="10">The sequence shown here is derived from an EMBL/GenBank/DDBJ whole genome shotgun (WGS) entry which is preliminary data.</text>
</comment>
<name>A0A2P6U363_CHLSO</name>
<evidence type="ECO:0000256" key="8">
    <source>
        <dbReference type="SAM" id="MobiDB-lite"/>
    </source>
</evidence>
<feature type="domain" description="Fe2OG dioxygenase" evidence="9">
    <location>
        <begin position="205"/>
        <end position="320"/>
    </location>
</feature>
<keyword evidence="3" id="KW-0479">Metal-binding</keyword>
<evidence type="ECO:0000256" key="4">
    <source>
        <dbReference type="ARBA" id="ARBA00022964"/>
    </source>
</evidence>
<keyword evidence="11" id="KW-1185">Reference proteome</keyword>
<comment type="cofactor">
    <cofactor evidence="1">
        <name>L-ascorbate</name>
        <dbReference type="ChEBI" id="CHEBI:38290"/>
    </cofactor>
</comment>
<keyword evidence="4" id="KW-0223">Dioxygenase</keyword>
<evidence type="ECO:0000256" key="6">
    <source>
        <dbReference type="ARBA" id="ARBA00023004"/>
    </source>
</evidence>
<feature type="region of interest" description="Disordered" evidence="8">
    <location>
        <begin position="6"/>
        <end position="36"/>
    </location>
</feature>
<comment type="catalytic activity">
    <reaction evidence="7">
        <text>L-prolyl-[collagen] + 2-oxoglutarate + O2 = trans-4-hydroxy-L-prolyl-[collagen] + succinate + CO2</text>
        <dbReference type="Rhea" id="RHEA:18945"/>
        <dbReference type="Rhea" id="RHEA-COMP:11676"/>
        <dbReference type="Rhea" id="RHEA-COMP:11680"/>
        <dbReference type="ChEBI" id="CHEBI:15379"/>
        <dbReference type="ChEBI" id="CHEBI:16526"/>
        <dbReference type="ChEBI" id="CHEBI:16810"/>
        <dbReference type="ChEBI" id="CHEBI:30031"/>
        <dbReference type="ChEBI" id="CHEBI:50342"/>
        <dbReference type="ChEBI" id="CHEBI:61965"/>
        <dbReference type="EC" id="1.14.11.2"/>
    </reaction>
</comment>
<dbReference type="Proteomes" id="UP000239899">
    <property type="component" value="Unassembled WGS sequence"/>
</dbReference>
<dbReference type="STRING" id="3076.A0A2P6U363"/>
<keyword evidence="6" id="KW-0408">Iron</keyword>
<evidence type="ECO:0000256" key="7">
    <source>
        <dbReference type="ARBA" id="ARBA00049169"/>
    </source>
</evidence>
<gene>
    <name evidence="10" type="ORF">C2E21_0817</name>
</gene>
<evidence type="ECO:0000256" key="3">
    <source>
        <dbReference type="ARBA" id="ARBA00022723"/>
    </source>
</evidence>
<keyword evidence="5" id="KW-0560">Oxidoreductase</keyword>
<organism evidence="10 11">
    <name type="scientific">Chlorella sorokiniana</name>
    <name type="common">Freshwater green alga</name>
    <dbReference type="NCBI Taxonomy" id="3076"/>
    <lineage>
        <taxon>Eukaryota</taxon>
        <taxon>Viridiplantae</taxon>
        <taxon>Chlorophyta</taxon>
        <taxon>core chlorophytes</taxon>
        <taxon>Trebouxiophyceae</taxon>
        <taxon>Chlorellales</taxon>
        <taxon>Chlorellaceae</taxon>
        <taxon>Chlorella clade</taxon>
        <taxon>Chlorella</taxon>
    </lineage>
</organism>
<evidence type="ECO:0000256" key="5">
    <source>
        <dbReference type="ARBA" id="ARBA00023002"/>
    </source>
</evidence>
<dbReference type="GO" id="GO:0004656">
    <property type="term" value="F:procollagen-proline 4-dioxygenase activity"/>
    <property type="evidence" value="ECO:0007669"/>
    <property type="project" value="UniProtKB-EC"/>
</dbReference>
<feature type="compositionally biased region" description="Low complexity" evidence="8">
    <location>
        <begin position="6"/>
        <end position="22"/>
    </location>
</feature>
<dbReference type="AlphaFoldDB" id="A0A2P6U363"/>
<comment type="subcellular location">
    <subcellularLocation>
        <location evidence="2">Endoplasmic reticulum membrane</location>
        <topology evidence="2">Single-pass type II membrane protein</topology>
    </subcellularLocation>
</comment>
<evidence type="ECO:0000313" key="11">
    <source>
        <dbReference type="Proteomes" id="UP000239899"/>
    </source>
</evidence>
<dbReference type="GO" id="GO:0005789">
    <property type="term" value="C:endoplasmic reticulum membrane"/>
    <property type="evidence" value="ECO:0007669"/>
    <property type="project" value="UniProtKB-SubCell"/>
</dbReference>
<dbReference type="InterPro" id="IPR006620">
    <property type="entry name" value="Pro_4_hyd_alph"/>
</dbReference>
<dbReference type="Pfam" id="PF13640">
    <property type="entry name" value="2OG-FeII_Oxy_3"/>
    <property type="match status" value="1"/>
</dbReference>
<dbReference type="GO" id="GO:0005506">
    <property type="term" value="F:iron ion binding"/>
    <property type="evidence" value="ECO:0007669"/>
    <property type="project" value="InterPro"/>
</dbReference>
<dbReference type="PANTHER" id="PTHR10869:SF229">
    <property type="entry name" value="PROLYL 4-HYDROXYLASE ALPHA SUBUNIT DOMAIN-CONTAINING PROTEIN"/>
    <property type="match status" value="1"/>
</dbReference>
<accession>A0A2P6U363</accession>
<evidence type="ECO:0000313" key="10">
    <source>
        <dbReference type="EMBL" id="PRW60745.1"/>
    </source>
</evidence>
<dbReference type="PANTHER" id="PTHR10869">
    <property type="entry name" value="PROLYL 4-HYDROXYLASE ALPHA SUBUNIT"/>
    <property type="match status" value="1"/>
</dbReference>
<dbReference type="InterPro" id="IPR005123">
    <property type="entry name" value="Oxoglu/Fe-dep_dioxygenase_dom"/>
</dbReference>
<sequence>MVAAIAARDAGAGQGGTAAAPPAEREQAKQQQQQRGHALWRAYPHINRHFPGLELVHEEPPVYVAHNFMSPHDCMELRRSAEGGELPRLEYDNAVLLDTHRLWPLLAVVLAGAAFDTWHSGGLAAAAGSTDALLAAAGPALLKWGVAVGGLLAAALAAMRGLVGGRVFTGTKWTAAQVEPRHPTAPAMARFLHRSAQLLEIPADRLEPPTVTRYQRGQYQRLHFDARPAGDPDGLKQFLEAGGQRLVQVVVYLNSLQPDQGGETRFFNPLLKGLAVQPRQGDALIFFPAFADGRFDDRMAHAGMPVKHGCKWICNTWACERVVPRAVTHLPLPDEEQE</sequence>
<dbReference type="PROSITE" id="PS51471">
    <property type="entry name" value="FE2OG_OXY"/>
    <property type="match status" value="1"/>
</dbReference>
<dbReference type="EMBL" id="LHPG02000002">
    <property type="protein sequence ID" value="PRW60745.1"/>
    <property type="molecule type" value="Genomic_DNA"/>
</dbReference>
<reference evidence="10 11" key="1">
    <citation type="journal article" date="2018" name="Plant J.">
        <title>Genome sequences of Chlorella sorokiniana UTEX 1602 and Micractinium conductrix SAG 241.80: implications to maltose excretion by a green alga.</title>
        <authorList>
            <person name="Arriola M.B."/>
            <person name="Velmurugan N."/>
            <person name="Zhang Y."/>
            <person name="Plunkett M.H."/>
            <person name="Hondzo H."/>
            <person name="Barney B.M."/>
        </authorList>
    </citation>
    <scope>NUCLEOTIDE SEQUENCE [LARGE SCALE GENOMIC DNA]</scope>
    <source>
        <strain evidence="11">UTEX 1602</strain>
    </source>
</reference>
<dbReference type="GO" id="GO:0031418">
    <property type="term" value="F:L-ascorbic acid binding"/>
    <property type="evidence" value="ECO:0007669"/>
    <property type="project" value="InterPro"/>
</dbReference>